<evidence type="ECO:0000256" key="3">
    <source>
        <dbReference type="ARBA" id="ARBA00022833"/>
    </source>
</evidence>
<organism evidence="5 6">
    <name type="scientific">Actinomycetospora lemnae</name>
    <dbReference type="NCBI Taxonomy" id="3019891"/>
    <lineage>
        <taxon>Bacteria</taxon>
        <taxon>Bacillati</taxon>
        <taxon>Actinomycetota</taxon>
        <taxon>Actinomycetes</taxon>
        <taxon>Pseudonocardiales</taxon>
        <taxon>Pseudonocardiaceae</taxon>
        <taxon>Actinomycetospora</taxon>
    </lineage>
</organism>
<dbReference type="Gene3D" id="3.40.50.10320">
    <property type="entry name" value="LmbE-like"/>
    <property type="match status" value="1"/>
</dbReference>
<reference evidence="5 6" key="1">
    <citation type="submission" date="2023-02" db="EMBL/GenBank/DDBJ databases">
        <title>Genome sequencing required for Actinomycetospora new species description.</title>
        <authorList>
            <person name="Saimee Y."/>
            <person name="Duangmal K."/>
        </authorList>
    </citation>
    <scope>NUCLEOTIDE SEQUENCE [LARGE SCALE GENOMIC DNA]</scope>
    <source>
        <strain evidence="5 6">DW7H6</strain>
    </source>
</reference>
<dbReference type="Pfam" id="PF02585">
    <property type="entry name" value="PIG-L"/>
    <property type="match status" value="1"/>
</dbReference>
<evidence type="ECO:0000313" key="6">
    <source>
        <dbReference type="Proteomes" id="UP001300763"/>
    </source>
</evidence>
<evidence type="ECO:0000313" key="5">
    <source>
        <dbReference type="EMBL" id="MDD7965083.1"/>
    </source>
</evidence>
<dbReference type="InterPro" id="IPR017810">
    <property type="entry name" value="Mycothiol_biosynthesis_MshB"/>
</dbReference>
<dbReference type="InterPro" id="IPR003737">
    <property type="entry name" value="GlcNAc_PI_deacetylase-related"/>
</dbReference>
<evidence type="ECO:0000256" key="1">
    <source>
        <dbReference type="ARBA" id="ARBA00022723"/>
    </source>
</evidence>
<dbReference type="GO" id="GO:0035595">
    <property type="term" value="F:N-acetylglucosaminylinositol deacetylase activity"/>
    <property type="evidence" value="ECO:0007669"/>
    <property type="project" value="UniProtKB-EC"/>
</dbReference>
<accession>A0ABT5SQF8</accession>
<keyword evidence="3" id="KW-0862">Zinc</keyword>
<evidence type="ECO:0000256" key="2">
    <source>
        <dbReference type="ARBA" id="ARBA00022801"/>
    </source>
</evidence>
<dbReference type="InterPro" id="IPR024078">
    <property type="entry name" value="LmbE-like_dom_sf"/>
</dbReference>
<dbReference type="Proteomes" id="UP001300763">
    <property type="component" value="Unassembled WGS sequence"/>
</dbReference>
<proteinExistence type="predicted"/>
<dbReference type="EMBL" id="JAQZAO010000003">
    <property type="protein sequence ID" value="MDD7965083.1"/>
    <property type="molecule type" value="Genomic_DNA"/>
</dbReference>
<comment type="caution">
    <text evidence="5">The sequence shown here is derived from an EMBL/GenBank/DDBJ whole genome shotgun (WGS) entry which is preliminary data.</text>
</comment>
<dbReference type="SUPFAM" id="SSF102588">
    <property type="entry name" value="LmbE-like"/>
    <property type="match status" value="1"/>
</dbReference>
<name>A0ABT5SQF8_9PSEU</name>
<dbReference type="NCBIfam" id="TIGR03445">
    <property type="entry name" value="mycothiol_MshB"/>
    <property type="match status" value="1"/>
</dbReference>
<dbReference type="RefSeq" id="WP_274199640.1">
    <property type="nucleotide sequence ID" value="NZ_JAQZAO010000003.1"/>
</dbReference>
<dbReference type="EC" id="3.5.1.103" evidence="4"/>
<keyword evidence="6" id="KW-1185">Reference proteome</keyword>
<dbReference type="PANTHER" id="PTHR12993:SF26">
    <property type="entry name" value="1D-MYO-INOSITOL 2-ACETAMIDO-2-DEOXY-ALPHA-D-GLUCOPYRANOSIDE DEACETYLASE"/>
    <property type="match status" value="1"/>
</dbReference>
<gene>
    <name evidence="5" type="primary">mshB</name>
    <name evidence="5" type="ORF">PGB27_06920</name>
</gene>
<keyword evidence="2 5" id="KW-0378">Hydrolase</keyword>
<keyword evidence="1" id="KW-0479">Metal-binding</keyword>
<dbReference type="PANTHER" id="PTHR12993">
    <property type="entry name" value="N-ACETYLGLUCOSAMINYL-PHOSPHATIDYLINOSITOL DE-N-ACETYLASE-RELATED"/>
    <property type="match status" value="1"/>
</dbReference>
<sequence length="286" mass="29518">MSPGPLLLVHAHPDDETITCGGVMALATAAGVPVTLVTCNRGEQGEVIPPELAHLSGAALGEHREGELAAACAALGVTDHRWLAGAGTWQDSGMERVGEGILAAAPAVIAAGAFAGPDGFDAQVASLTDVLREVRPQVVVTYDAHGGYGHPDHVRAHDITMAAVEAVDPDAATVTVVATAAPRDEVAAGLAVLRRRSWLGLPVPPVEDLPTVPDATITTRVPLGRARVRKLAALRAHATQIAVYDDGREPPVFALSNGLAQPVLPVECFVHLRGPASPPDDLFPPS</sequence>
<protein>
    <recommendedName>
        <fullName evidence="4">N-acetyl-1-D-myo-inositol-2-amino-2-deoxy-alpha-D-glucopyranoside deacetylase</fullName>
        <ecNumber evidence="4">3.5.1.103</ecNumber>
    </recommendedName>
</protein>
<evidence type="ECO:0000256" key="4">
    <source>
        <dbReference type="NCBIfam" id="TIGR03445"/>
    </source>
</evidence>